<feature type="disulfide bond" evidence="9">
    <location>
        <begin position="252"/>
        <end position="262"/>
    </location>
</feature>
<dbReference type="PANTHER" id="PTHR47653:SF1">
    <property type="entry name" value="DELETED IN MALIGNANT BRAIN TUMORS 1 PROTEIN"/>
    <property type="match status" value="1"/>
</dbReference>
<evidence type="ECO:0000313" key="15">
    <source>
        <dbReference type="Proteomes" id="UP000677054"/>
    </source>
</evidence>
<feature type="domain" description="SRCR" evidence="13">
    <location>
        <begin position="182"/>
        <end position="285"/>
    </location>
</feature>
<dbReference type="InterPro" id="IPR036772">
    <property type="entry name" value="SRCR-like_dom_sf"/>
</dbReference>
<dbReference type="PANTHER" id="PTHR47653">
    <property type="entry name" value="PROTEIN BARK BEETLE"/>
    <property type="match status" value="1"/>
</dbReference>
<evidence type="ECO:0000256" key="7">
    <source>
        <dbReference type="ARBA" id="ARBA00023157"/>
    </source>
</evidence>
<organism evidence="14">
    <name type="scientific">Darwinula stevensoni</name>
    <dbReference type="NCBI Taxonomy" id="69355"/>
    <lineage>
        <taxon>Eukaryota</taxon>
        <taxon>Metazoa</taxon>
        <taxon>Ecdysozoa</taxon>
        <taxon>Arthropoda</taxon>
        <taxon>Crustacea</taxon>
        <taxon>Oligostraca</taxon>
        <taxon>Ostracoda</taxon>
        <taxon>Podocopa</taxon>
        <taxon>Podocopida</taxon>
        <taxon>Darwinulocopina</taxon>
        <taxon>Darwinuloidea</taxon>
        <taxon>Darwinulidae</taxon>
        <taxon>Darwinula</taxon>
    </lineage>
</organism>
<dbReference type="GO" id="GO:0016020">
    <property type="term" value="C:membrane"/>
    <property type="evidence" value="ECO:0007669"/>
    <property type="project" value="UniProtKB-SubCell"/>
</dbReference>
<dbReference type="InterPro" id="IPR016187">
    <property type="entry name" value="CTDL_fold"/>
</dbReference>
<keyword evidence="2 11" id="KW-0812">Transmembrane</keyword>
<keyword evidence="4" id="KW-0677">Repeat</keyword>
<evidence type="ECO:0000256" key="6">
    <source>
        <dbReference type="ARBA" id="ARBA00023136"/>
    </source>
</evidence>
<keyword evidence="3 12" id="KW-0732">Signal</keyword>
<feature type="region of interest" description="Disordered" evidence="10">
    <location>
        <begin position="2807"/>
        <end position="2900"/>
    </location>
</feature>
<dbReference type="PROSITE" id="PS50287">
    <property type="entry name" value="SRCR_2"/>
    <property type="match status" value="3"/>
</dbReference>
<dbReference type="InterPro" id="IPR001190">
    <property type="entry name" value="SRCR"/>
</dbReference>
<dbReference type="OrthoDB" id="536948at2759"/>
<keyword evidence="6 11" id="KW-0472">Membrane</keyword>
<comment type="subcellular location">
    <subcellularLocation>
        <location evidence="1">Membrane</location>
        <topology evidence="1">Single-pass membrane protein</topology>
    </subcellularLocation>
</comment>
<evidence type="ECO:0000256" key="4">
    <source>
        <dbReference type="ARBA" id="ARBA00022737"/>
    </source>
</evidence>
<dbReference type="SUPFAM" id="SSF51126">
    <property type="entry name" value="Pectin lyase-like"/>
    <property type="match status" value="4"/>
</dbReference>
<dbReference type="PRINTS" id="PR00258">
    <property type="entry name" value="SPERACTRCPTR"/>
</dbReference>
<dbReference type="Gene3D" id="2.160.20.10">
    <property type="entry name" value="Single-stranded right-handed beta-helix, Pectin lyase-like"/>
    <property type="match status" value="2"/>
</dbReference>
<dbReference type="Gene3D" id="3.10.250.10">
    <property type="entry name" value="SRCR-like domain"/>
    <property type="match status" value="3"/>
</dbReference>
<dbReference type="InterPro" id="IPR039448">
    <property type="entry name" value="Beta_helix"/>
</dbReference>
<dbReference type="SMART" id="SM00710">
    <property type="entry name" value="PbH1"/>
    <property type="match status" value="18"/>
</dbReference>
<feature type="disulfide bond" evidence="9">
    <location>
        <begin position="1118"/>
        <end position="1128"/>
    </location>
</feature>
<keyword evidence="15" id="KW-1185">Reference proteome</keyword>
<keyword evidence="5 11" id="KW-1133">Transmembrane helix</keyword>
<dbReference type="EMBL" id="LR901732">
    <property type="protein sequence ID" value="CAD7249282.1"/>
    <property type="molecule type" value="Genomic_DNA"/>
</dbReference>
<evidence type="ECO:0000256" key="3">
    <source>
        <dbReference type="ARBA" id="ARBA00022729"/>
    </source>
</evidence>
<dbReference type="InterPro" id="IPR053243">
    <property type="entry name" value="SJ_maturation_regulator"/>
</dbReference>
<dbReference type="GO" id="GO:0045217">
    <property type="term" value="P:cell-cell junction maintenance"/>
    <property type="evidence" value="ECO:0007669"/>
    <property type="project" value="TreeGrafter"/>
</dbReference>
<evidence type="ECO:0000256" key="11">
    <source>
        <dbReference type="SAM" id="Phobius"/>
    </source>
</evidence>
<evidence type="ECO:0000256" key="9">
    <source>
        <dbReference type="PROSITE-ProRule" id="PRU00196"/>
    </source>
</evidence>
<feature type="transmembrane region" description="Helical" evidence="11">
    <location>
        <begin position="2653"/>
        <end position="2677"/>
    </location>
</feature>
<dbReference type="Pfam" id="PF00530">
    <property type="entry name" value="SRCR"/>
    <property type="match status" value="3"/>
</dbReference>
<evidence type="ECO:0000256" key="10">
    <source>
        <dbReference type="SAM" id="MobiDB-lite"/>
    </source>
</evidence>
<feature type="domain" description="SRCR" evidence="13">
    <location>
        <begin position="1863"/>
        <end position="1981"/>
    </location>
</feature>
<comment type="caution">
    <text evidence="9">Lacks conserved residue(s) required for the propagation of feature annotation.</text>
</comment>
<feature type="compositionally biased region" description="Polar residues" evidence="10">
    <location>
        <begin position="2888"/>
        <end position="2900"/>
    </location>
</feature>
<dbReference type="SUPFAM" id="SSF56436">
    <property type="entry name" value="C-type lectin-like"/>
    <property type="match status" value="1"/>
</dbReference>
<keyword evidence="8" id="KW-0325">Glycoprotein</keyword>
<proteinExistence type="predicted"/>
<dbReference type="SMART" id="SM00202">
    <property type="entry name" value="SR"/>
    <property type="match status" value="3"/>
</dbReference>
<dbReference type="InterPro" id="IPR006626">
    <property type="entry name" value="PbH1"/>
</dbReference>
<sequence length="2900" mass="328306">MDGDVRWWSVFAERILLCWFLVCLVFARGSNEIGGPVGSSGLSLTRDGSPYVVRLDLDVAEDGVLKIEAGVEMLFMPGVGINVKGQLHASVTEMLDKEKNGASVLLSFTSFHGILVRPHREDRDDGSDGRGMAVEGLWPSLRLSGGGEIGFQSSGGSPHSRILMTAATIPKGMIQHERDANVRLVDGPSPAVGRLQLYHKSKWRSVCTNSRNWTVVDFQVACRHLGFGGGTWYRWYDHRNHSRHLVFEAPNCKGNEDSLFKCQWESRQMGSGGCDLYPDIGIECTPLHNGTNRGEMTHWKGLSFHNAHHRQRLTSAIQLYEKDEINSRYRIRVNESRRKEITNEFASQFQVSDSYLHHVDVEYAGVGRQREAVAAVQVWGVPPQVEGTAVKYSAYHGMNVSMPDAPVVVQNSSFVQNRGYGLYVNSSHGAVLVLSSELSGNGADGLKYVHHNREHDTKFMNTNSYHDMCRDSIPAGQSYPVRVIAQQLRDSNVPRNCLQTFVVNRGVLTVHFVHMYTDEDGSGQLDVYDGMDDILLGSFRIKNGSYPASITSLRTSIRLKFTCPPWKGSALYMDITSGYDKAFDLNVTDSTISENNGAGVQVENMRSMVHVFESRLYQNQYTGLHVHDGVGDVNVSYSEIRLNNGDGVNITHAGGRRNVSRSVVADNVLHGVSVWYNETSTKIPFHQETHVEYSTVSNNRMSGVFVGNFCRSALVNVSGNTFTRSPSQAVQIWSCWEETENLTTIQIGHNRFQDENRLGIRLEPAVNQKTRIEYNEFYDHTLGTILVRNGDIEEVEFLPADIVIRENALKRNRGIFVVSLGLSDLSFHQHLLFTKNYVQENEVSEPFLNLNSRSRVAAVVVLTSSNVDVFRNILHNEESPYEIGSHYEDQSVALNCTYNYLGFKLQERVYARIIDRKDRYNLARVNFKPFLLVNNNPSTDSVSNDEAFVPEFGPNADNEIGGEIEGRVDLDGRSGNAYRVTKDIYVRPGSGELYIVPGVTLEFEHSVGMMVGGILHAEGEGPNLGQHITFTLYDRAKKNLTDTPVRLVGGKDTREGRLQVYMNGRWGTVCRMGWTIEAAALVCRQMGLALNPSNWLLQRSEMPAAGINEDIILSNVKCTDLDTDILECDAETENDFENSCTHEDDVGLRCYDVSWSGIRLGMTARKSTIKHATIEYAGLFDHALNSFKPALQVDFNRHILEHLKIADNWDNGLGIIHSDIYSFDPRMNSLAHSTINSNRGNGITVRTLGLQVSDCEVHHNTLSGIQYHPYVSRKEQREILSWLRMAPNPTYILPNMTESELKLDTYDPVFLRTSRNIRQGITKQLRVYTRQENVIAIYVLNPIHYRSTENIVIYDHVRMPQADRILDLRKELLAFPCNSSSYAFYLQYDSGNMAVGDVYIMLKAVRVQDLPKIVGNYPGPIPTLSVTDSQIYKNRHALSAIHYNKYLSDGKDHYLRALKGYVRFVDSSLSTNDEEVVFIHTPFREMDFGANMSEFFYMFNRTLFTENRKGIVQFSRDARESNNLFDWVFRDDTFEGNKEGGINVFLPYVWQYNENYTHAVFLHNNTFRDNKRFEVVVDGHFARMDVTQNSLENNQCGAGLFAVRGMEKQMHISENLINNNIGQYMVEFNIDSQSETSGMVPANFRRNTVTNNRFVTKARIRIVGYEPASYTVGLKGVQKINITHNIFDHNDLDYQLLAGIKTANIKTYVKVTHNWWGSSSMEEVKQRIFDFDDWNSYAVAHFSPFYIQPQFDAPLSLGLEKQGEIDFDRLGGRLFKDLVLERRSRPYIVKSDLTVMPGVMLTIRPGVEMEFYPSVGILVLGTLRAMGQEGNTIKMRPIKTSEIDPFPIGRHGRSQPRAEDVGVRLCIEGECKPDMRQGFVEIYNRTTLQWVPMCDKRFSERNGEVICRTLGFETLNVLYAYGPRLEMHPNSLDRVISWPEPLQCEGHESKLEECMIRMNGQIFGETYECEYDRDFLFLHCGKRNLDNNTEYWGGIRFSIPDFEQTLVFRRIHDSETHNTLHIEESVLEHVEIRGAGVLHGELAPAIESVLQTPRLWHVHITDSAWHGINIIAPLEHMKLLHNRIENNLGVGINTLVLNGEGQEDAMSSFTPLSSAPLSYGLFGLLDICDTHKEMIVEQRILLYYKYNNRPVDCVKIFKSIYDIKNFGFRFLYFNLYNSTGKPGTPDKIQLYDGDVYNVTSELLGEVIMGQHTGREFHTTKYTSLSVKLHASGGSGELGFIAEVITLPVSSISFGRDMQHNISYSVIRNNTGGAISYSSAGEVNPTLTVERNQFDMNGKLLYGNFTTSKAAVVLDLQNTPNVYFKNNLVRGNQGGLWIRADSNNAATALKATISNCLLTDTYNNEALLVRGRGSGSYQEVTMVYTYITRSFIPYRDVILLDQVVSNLSYNYIHYNQGRYIMSVLGFNKVRLPIFQTIIHNGFYNNFALDRDRPVTIVAGSAGQQYVDNVFVNPYNALELMTLNVSKKDVWKTPVDASHNWWGYNNTVTVQSRIRDKSDDKDLLEVTFRNFRRNNRTLLSGKCPPGHTLIGETCFIYIGAPMTFQEAKTFCHLDNASMPYLQKNYPSVYQYIRTQQMDFERYDMVWAQHYDIISGCSVFIDGRIQRANCEYRLPFLCETDTRVEISPLSWLSDGITLAAIGATIGALLLVLLCLGFWLVKSRHRRQEKLERRNSIRASVRSNRSFMSSTSGLSDYPFRQRMMSDQKSTASQLTGITDMGKMNGSLDSMEKVPSHMSSLDATQSQSFDTYETRNPTMGSFADTASGVTHPAFDLTFENRAFRDVTLSAANSRQPSREFWDGSTNTSTFKYHTPSELDSTADLKRSFDLGHREVEGKEESPPPQRSPRGLRRPPSMPPFPPTSPIYVGLTPAQRTKSQPLETAM</sequence>
<reference evidence="14" key="1">
    <citation type="submission" date="2020-11" db="EMBL/GenBank/DDBJ databases">
        <authorList>
            <person name="Tran Van P."/>
        </authorList>
    </citation>
    <scope>NUCLEOTIDE SEQUENCE</scope>
</reference>
<dbReference type="SUPFAM" id="SSF56487">
    <property type="entry name" value="SRCR-like"/>
    <property type="match status" value="3"/>
</dbReference>
<keyword evidence="7 9" id="KW-1015">Disulfide bond</keyword>
<dbReference type="FunFam" id="3.10.250.10:FF:000016">
    <property type="entry name" value="Scavenger receptor cysteine-rich protein type 12"/>
    <property type="match status" value="2"/>
</dbReference>
<feature type="domain" description="SRCR" evidence="13">
    <location>
        <begin position="1045"/>
        <end position="1151"/>
    </location>
</feature>
<evidence type="ECO:0000256" key="2">
    <source>
        <dbReference type="ARBA" id="ARBA00022692"/>
    </source>
</evidence>
<evidence type="ECO:0000256" key="8">
    <source>
        <dbReference type="ARBA" id="ARBA00023180"/>
    </source>
</evidence>
<evidence type="ECO:0000256" key="1">
    <source>
        <dbReference type="ARBA" id="ARBA00004167"/>
    </source>
</evidence>
<accession>A0A7R9A884</accession>
<evidence type="ECO:0000256" key="12">
    <source>
        <dbReference type="SAM" id="SignalP"/>
    </source>
</evidence>
<dbReference type="Pfam" id="PF13229">
    <property type="entry name" value="Beta_helix"/>
    <property type="match status" value="1"/>
</dbReference>
<dbReference type="Proteomes" id="UP000677054">
    <property type="component" value="Unassembled WGS sequence"/>
</dbReference>
<dbReference type="InterPro" id="IPR012334">
    <property type="entry name" value="Pectin_lyas_fold"/>
</dbReference>
<dbReference type="InterPro" id="IPR011050">
    <property type="entry name" value="Pectin_lyase_fold/virulence"/>
</dbReference>
<protein>
    <recommendedName>
        <fullName evidence="13">SRCR domain-containing protein</fullName>
    </recommendedName>
</protein>
<gene>
    <name evidence="14" type="ORF">DSTB1V02_LOCUS9080</name>
</gene>
<evidence type="ECO:0000313" key="14">
    <source>
        <dbReference type="EMBL" id="CAD7249282.1"/>
    </source>
</evidence>
<name>A0A7R9A884_9CRUS</name>
<evidence type="ECO:0000259" key="13">
    <source>
        <dbReference type="PROSITE" id="PS50287"/>
    </source>
</evidence>
<dbReference type="PROSITE" id="PS00420">
    <property type="entry name" value="SRCR_1"/>
    <property type="match status" value="1"/>
</dbReference>
<feature type="disulfide bond" evidence="9">
    <location>
        <begin position="1944"/>
        <end position="1954"/>
    </location>
</feature>
<feature type="chain" id="PRO_5036209843" description="SRCR domain-containing protein" evidence="12">
    <location>
        <begin position="28"/>
        <end position="2900"/>
    </location>
</feature>
<feature type="signal peptide" evidence="12">
    <location>
        <begin position="1"/>
        <end position="27"/>
    </location>
</feature>
<evidence type="ECO:0000256" key="5">
    <source>
        <dbReference type="ARBA" id="ARBA00022989"/>
    </source>
</evidence>
<feature type="compositionally biased region" description="Basic and acidic residues" evidence="10">
    <location>
        <begin position="2837"/>
        <end position="2856"/>
    </location>
</feature>
<dbReference type="EMBL" id="CAJPEV010002215">
    <property type="protein sequence ID" value="CAG0896137.1"/>
    <property type="molecule type" value="Genomic_DNA"/>
</dbReference>
<feature type="compositionally biased region" description="Pro residues" evidence="10">
    <location>
        <begin position="2870"/>
        <end position="2879"/>
    </location>
</feature>